<reference evidence="1 2" key="1">
    <citation type="submission" date="2019-05" db="EMBL/GenBank/DDBJ databases">
        <title>Draft genome sequence of Actinomadura geliboluensis A8036.</title>
        <authorList>
            <person name="Saricaoglu S."/>
            <person name="Isik K."/>
        </authorList>
    </citation>
    <scope>NUCLEOTIDE SEQUENCE [LARGE SCALE GENOMIC DNA]</scope>
    <source>
        <strain evidence="1 2">A8036</strain>
    </source>
</reference>
<evidence type="ECO:0000313" key="2">
    <source>
        <dbReference type="Proteomes" id="UP000305238"/>
    </source>
</evidence>
<accession>A0A5S4HJQ7</accession>
<sequence>MGTWDASPFGNDTAADFAGDLDELALEERPSAIREALEAVTGEAACVDSSEGVLAVAAAALVAAQCPGGQPVDAIYGPEERIPELPANLRALALKALDRVIGPHSELERLWDESGGAEEWRAEIARLRLALSSHPN</sequence>
<dbReference type="EMBL" id="VCKZ01000081">
    <property type="protein sequence ID" value="TMR39730.1"/>
    <property type="molecule type" value="Genomic_DNA"/>
</dbReference>
<comment type="caution">
    <text evidence="1">The sequence shown here is derived from an EMBL/GenBank/DDBJ whole genome shotgun (WGS) entry which is preliminary data.</text>
</comment>
<name>A0A5S4HJQ7_9ACTN</name>
<dbReference type="AlphaFoldDB" id="A0A5S4HJQ7"/>
<keyword evidence="2" id="KW-1185">Reference proteome</keyword>
<protein>
    <submittedName>
        <fullName evidence="1">DUF4259 domain-containing protein</fullName>
    </submittedName>
</protein>
<gene>
    <name evidence="1" type="ORF">ETD96_13720</name>
</gene>
<proteinExistence type="predicted"/>
<dbReference type="Proteomes" id="UP000305238">
    <property type="component" value="Unassembled WGS sequence"/>
</dbReference>
<dbReference type="InterPro" id="IPR025355">
    <property type="entry name" value="DUF4259"/>
</dbReference>
<dbReference type="RefSeq" id="WP_138636721.1">
    <property type="nucleotide sequence ID" value="NZ_VCKZ01000081.1"/>
</dbReference>
<dbReference type="OrthoDB" id="73183at2"/>
<organism evidence="1 2">
    <name type="scientific">Actinomadura geliboluensis</name>
    <dbReference type="NCBI Taxonomy" id="882440"/>
    <lineage>
        <taxon>Bacteria</taxon>
        <taxon>Bacillati</taxon>
        <taxon>Actinomycetota</taxon>
        <taxon>Actinomycetes</taxon>
        <taxon>Streptosporangiales</taxon>
        <taxon>Thermomonosporaceae</taxon>
        <taxon>Actinomadura</taxon>
    </lineage>
</organism>
<dbReference type="Pfam" id="PF14078">
    <property type="entry name" value="DUF4259"/>
    <property type="match status" value="1"/>
</dbReference>
<evidence type="ECO:0000313" key="1">
    <source>
        <dbReference type="EMBL" id="TMR39730.1"/>
    </source>
</evidence>